<evidence type="ECO:0000259" key="2">
    <source>
        <dbReference type="Pfam" id="PF05193"/>
    </source>
</evidence>
<feature type="domain" description="Peptidase M16 C-terminal" evidence="2">
    <location>
        <begin position="206"/>
        <end position="375"/>
    </location>
</feature>
<organism evidence="3 4">
    <name type="scientific">Laodelphax striatellus</name>
    <name type="common">Small brown planthopper</name>
    <name type="synonym">Delphax striatella</name>
    <dbReference type="NCBI Taxonomy" id="195883"/>
    <lineage>
        <taxon>Eukaryota</taxon>
        <taxon>Metazoa</taxon>
        <taxon>Ecdysozoa</taxon>
        <taxon>Arthropoda</taxon>
        <taxon>Hexapoda</taxon>
        <taxon>Insecta</taxon>
        <taxon>Pterygota</taxon>
        <taxon>Neoptera</taxon>
        <taxon>Paraneoptera</taxon>
        <taxon>Hemiptera</taxon>
        <taxon>Auchenorrhyncha</taxon>
        <taxon>Fulgoroidea</taxon>
        <taxon>Delphacidae</taxon>
        <taxon>Criomorphinae</taxon>
        <taxon>Laodelphax</taxon>
    </lineage>
</organism>
<dbReference type="AlphaFoldDB" id="A0A482WG40"/>
<dbReference type="Pfam" id="PF05193">
    <property type="entry name" value="Peptidase_M16_C"/>
    <property type="match status" value="2"/>
</dbReference>
<name>A0A482WG40_LAOST</name>
<dbReference type="STRING" id="195883.A0A482WG40"/>
<dbReference type="InterPro" id="IPR007863">
    <property type="entry name" value="Peptidase_M16_C"/>
</dbReference>
<accession>A0A482WG40</accession>
<protein>
    <recommendedName>
        <fullName evidence="5">Presequence protease, mitochondrial</fullName>
    </recommendedName>
</protein>
<dbReference type="Pfam" id="PF00675">
    <property type="entry name" value="Peptidase_M16"/>
    <property type="match status" value="1"/>
</dbReference>
<reference evidence="3 4" key="1">
    <citation type="journal article" date="2017" name="Gigascience">
        <title>Genome sequence of the small brown planthopper, Laodelphax striatellus.</title>
        <authorList>
            <person name="Zhu J."/>
            <person name="Jiang F."/>
            <person name="Wang X."/>
            <person name="Yang P."/>
            <person name="Bao Y."/>
            <person name="Zhao W."/>
            <person name="Wang W."/>
            <person name="Lu H."/>
            <person name="Wang Q."/>
            <person name="Cui N."/>
            <person name="Li J."/>
            <person name="Chen X."/>
            <person name="Luo L."/>
            <person name="Yu J."/>
            <person name="Kang L."/>
            <person name="Cui F."/>
        </authorList>
    </citation>
    <scope>NUCLEOTIDE SEQUENCE [LARGE SCALE GENOMIC DNA]</scope>
    <source>
        <strain evidence="3">Lst14</strain>
    </source>
</reference>
<dbReference type="GO" id="GO:0046872">
    <property type="term" value="F:metal ion binding"/>
    <property type="evidence" value="ECO:0007669"/>
    <property type="project" value="InterPro"/>
</dbReference>
<sequence>MAPTDSSSAAFTKGNFELVYSLKAGNDIPVNKYKSSKTGLNIVISEVGGPVVYGFFVLATESFDDDGLPHTLEHLIFLGSEDYPYKGVLDMLANRCLASGTNAWTDTDHTCYTVKTAGSDGFLALLPIYVDHILYPTLTDSGFMTEVYHVTKEGKDAGVVYCEEQATNYTPESIAHYEVLDKAYPGVCGFKANIGGACKNLRESTTNEKVRAFHKEFYRPENLTLIICGQVKAEDVFKSLEAFEKKVESKGPRGPFIRPWQRPVEPLTESYDVEKLYASDREDNGLVYVGIRGPSVVKDLYRFRALNLLFKYLTDTSASPLAKAFVEIEDPYASDVSYASFENSDSLLMITFESVPLNKLNLIKDKLKTVLETIASDREPYKFNMSRMLTVIRRKKLECLSSFESAPHKTIAYMAIGDALYGNTKQDFAQRLNEIDDLSRMEQEESGYWLKLMQDYLVDSARVVVRARPSCSEQKRLEAEDEARVRDRVNTLGDDGLAKNDERLMNAIDENETPPPSSMLTSVPVPSVDSISFHSIKSYTSDSAEQHPEFDLTQAPVYMHADHVLSNFVYMSAMLDCSGLSKSDRLYLPLVFELLSESGVVRDGACVPHEQVQLELENDTVSLASHVGFESATRFECGPYSHTAFLSLQVEPEKYVRGIQWLRELLYQLVISEERISIIAQKLINDASQVKRNGNLLVKELMKGLVYNDSSNHYAVSVLRQDAFLNSIVKRLATADGASAVKKEIESVLKTITNPDNVVIHVACDLDKLAAKVKDPISHWKQLFIEGVKPTKNKLKVIAEWEMWRGKTGDGEGEEDGSCVVGVGAVKSAFYCHTVSAITDFNDPNLAPLLVFLQYLTQLEGPLWRKLRGQGLTYSYNMLPRPNEGLLYLTFYRATDVIRSYKEAAIVLKELLDETDSKWEKAMFEAAKASLIFEIIDREATVADVISQSQLSYFKKVNSEYNRKLVNQISKVNLNDMGAIGKKYIEALLTPSKTNVTIVTDPGNLKEIKESFEGFGKPLKVYETLEKSYLNNL</sequence>
<evidence type="ECO:0000313" key="3">
    <source>
        <dbReference type="EMBL" id="RZF32151.1"/>
    </source>
</evidence>
<dbReference type="OrthoDB" id="4953at2759"/>
<dbReference type="SUPFAM" id="SSF63411">
    <property type="entry name" value="LuxS/MPP-like metallohydrolase"/>
    <property type="match status" value="4"/>
</dbReference>
<comment type="caution">
    <text evidence="3">The sequence shown here is derived from an EMBL/GenBank/DDBJ whole genome shotgun (WGS) entry which is preliminary data.</text>
</comment>
<evidence type="ECO:0008006" key="5">
    <source>
        <dbReference type="Google" id="ProtNLM"/>
    </source>
</evidence>
<gene>
    <name evidence="3" type="ORF">LSTR_LSTR004014</name>
</gene>
<proteinExistence type="predicted"/>
<dbReference type="InterPro" id="IPR011249">
    <property type="entry name" value="Metalloenz_LuxS/M16"/>
</dbReference>
<feature type="domain" description="Peptidase M16 N-terminal" evidence="1">
    <location>
        <begin position="63"/>
        <end position="154"/>
    </location>
</feature>
<dbReference type="SMR" id="A0A482WG40"/>
<dbReference type="InParanoid" id="A0A482WG40"/>
<dbReference type="EMBL" id="QKKF02037473">
    <property type="protein sequence ID" value="RZF32151.1"/>
    <property type="molecule type" value="Genomic_DNA"/>
</dbReference>
<dbReference type="PANTHER" id="PTHR43016">
    <property type="entry name" value="PRESEQUENCE PROTEASE"/>
    <property type="match status" value="1"/>
</dbReference>
<dbReference type="FunFam" id="3.30.830.10:FF:000015">
    <property type="entry name" value="Putative zinc metalloprotease"/>
    <property type="match status" value="1"/>
</dbReference>
<evidence type="ECO:0000313" key="4">
    <source>
        <dbReference type="Proteomes" id="UP000291343"/>
    </source>
</evidence>
<dbReference type="Proteomes" id="UP000291343">
    <property type="component" value="Unassembled WGS sequence"/>
</dbReference>
<keyword evidence="4" id="KW-1185">Reference proteome</keyword>
<evidence type="ECO:0000259" key="1">
    <source>
        <dbReference type="Pfam" id="PF00675"/>
    </source>
</evidence>
<dbReference type="Gene3D" id="3.30.830.10">
    <property type="entry name" value="Metalloenzyme, LuxS/M16 peptidase-like"/>
    <property type="match status" value="4"/>
</dbReference>
<dbReference type="FunFam" id="3.30.830.10:FF:000031">
    <property type="entry name" value="Putative zinc metalloprotease"/>
    <property type="match status" value="1"/>
</dbReference>
<dbReference type="PANTHER" id="PTHR43016:SF16">
    <property type="entry name" value="METALLOPROTEASE, PUTATIVE (AFU_ORTHOLOGUE AFUA_4G07610)-RELATED"/>
    <property type="match status" value="1"/>
</dbReference>
<dbReference type="InterPro" id="IPR011765">
    <property type="entry name" value="Pept_M16_N"/>
</dbReference>
<feature type="domain" description="Peptidase M16 C-terminal" evidence="2">
    <location>
        <begin position="840"/>
        <end position="931"/>
    </location>
</feature>